<dbReference type="EnsemblMetazoa" id="CLYHEMT006849.1">
    <property type="protein sequence ID" value="CLYHEMP006849.1"/>
    <property type="gene ID" value="CLYHEMG006849"/>
</dbReference>
<dbReference type="GO" id="GO:0006357">
    <property type="term" value="P:regulation of transcription by RNA polymerase II"/>
    <property type="evidence" value="ECO:0007669"/>
    <property type="project" value="TreeGrafter"/>
</dbReference>
<sequence length="431" mass="48933">MSEDVLDDPPPQIEIKIEEEDDDQLSSPSESTQYDVDVTFPVIDATEKSDSVQTVTRKRGRPPRHCEYEWSEKDTYRLIELWSKEKLLYNTSDVFYMHRDFRAQSLNNICKTLRDEGIELCSPGDVRNKMNNLRNYYSAEKRKEKKSLDSELPFKSNWKFYDELCFLDENYKPRANSNSIERPDDEFEESVFLDSNTEAPPTMISRSIDPPSTRLVETSSRLIETSSRLAETSKQGSVGAKRKPSPPSPPEDSSPSAKRSVSEPSTTTASSEPASSFMTVFRKSRKHSKVMYSMNESANFVVETRPVLENTSKSFRMNKRVSFPKENEPIPPTQCCDEVNVGKRTLQQGVAYPKELTLVPVSVELPSIGIASTSSSSAGIQNLDKCYADLIYQLLVSMPDSVEKAMLKLEFQQKLINLKYSQSGKFPPQKP</sequence>
<feature type="region of interest" description="Disordered" evidence="1">
    <location>
        <begin position="193"/>
        <end position="275"/>
    </location>
</feature>
<dbReference type="PANTHER" id="PTHR12243:SF67">
    <property type="entry name" value="COREPRESSOR OF PANGOLIN, ISOFORM A-RELATED"/>
    <property type="match status" value="1"/>
</dbReference>
<evidence type="ECO:0000259" key="2">
    <source>
        <dbReference type="PROSITE" id="PS51029"/>
    </source>
</evidence>
<accession>A0A7M5U6C6</accession>
<keyword evidence="4" id="KW-1185">Reference proteome</keyword>
<dbReference type="PANTHER" id="PTHR12243">
    <property type="entry name" value="MADF DOMAIN TRANSCRIPTION FACTOR"/>
    <property type="match status" value="1"/>
</dbReference>
<proteinExistence type="predicted"/>
<feature type="domain" description="MADF" evidence="2">
    <location>
        <begin position="77"/>
        <end position="172"/>
    </location>
</feature>
<dbReference type="PROSITE" id="PS51029">
    <property type="entry name" value="MADF"/>
    <property type="match status" value="1"/>
</dbReference>
<dbReference type="SMART" id="SM00595">
    <property type="entry name" value="MADF"/>
    <property type="match status" value="1"/>
</dbReference>
<dbReference type="GO" id="GO:0005667">
    <property type="term" value="C:transcription regulator complex"/>
    <property type="evidence" value="ECO:0007669"/>
    <property type="project" value="TreeGrafter"/>
</dbReference>
<dbReference type="Pfam" id="PF10545">
    <property type="entry name" value="MADF_DNA_bdg"/>
    <property type="match status" value="1"/>
</dbReference>
<feature type="compositionally biased region" description="Polar residues" evidence="1">
    <location>
        <begin position="215"/>
        <end position="236"/>
    </location>
</feature>
<dbReference type="GeneID" id="136819566"/>
<dbReference type="OrthoDB" id="8195247at2759"/>
<feature type="compositionally biased region" description="Low complexity" evidence="1">
    <location>
        <begin position="253"/>
        <end position="275"/>
    </location>
</feature>
<dbReference type="InterPro" id="IPR006578">
    <property type="entry name" value="MADF-dom"/>
</dbReference>
<reference evidence="3" key="1">
    <citation type="submission" date="2021-01" db="UniProtKB">
        <authorList>
            <consortium name="EnsemblMetazoa"/>
        </authorList>
    </citation>
    <scope>IDENTIFICATION</scope>
</reference>
<protein>
    <recommendedName>
        <fullName evidence="2">MADF domain-containing protein</fullName>
    </recommendedName>
</protein>
<dbReference type="GO" id="GO:0005634">
    <property type="term" value="C:nucleus"/>
    <property type="evidence" value="ECO:0007669"/>
    <property type="project" value="TreeGrafter"/>
</dbReference>
<evidence type="ECO:0000256" key="1">
    <source>
        <dbReference type="SAM" id="MobiDB-lite"/>
    </source>
</evidence>
<dbReference type="InterPro" id="IPR039353">
    <property type="entry name" value="TF_Adf1"/>
</dbReference>
<dbReference type="RefSeq" id="XP_066931903.1">
    <property type="nucleotide sequence ID" value="XM_067075802.1"/>
</dbReference>
<name>A0A7M5U6C6_9CNID</name>
<evidence type="ECO:0000313" key="3">
    <source>
        <dbReference type="EnsemblMetazoa" id="CLYHEMP006849.1"/>
    </source>
</evidence>
<evidence type="ECO:0000313" key="4">
    <source>
        <dbReference type="Proteomes" id="UP000594262"/>
    </source>
</evidence>
<dbReference type="AlphaFoldDB" id="A0A7M5U6C6"/>
<organism evidence="3 4">
    <name type="scientific">Clytia hemisphaerica</name>
    <dbReference type="NCBI Taxonomy" id="252671"/>
    <lineage>
        <taxon>Eukaryota</taxon>
        <taxon>Metazoa</taxon>
        <taxon>Cnidaria</taxon>
        <taxon>Hydrozoa</taxon>
        <taxon>Hydroidolina</taxon>
        <taxon>Leptothecata</taxon>
        <taxon>Obeliida</taxon>
        <taxon>Clytiidae</taxon>
        <taxon>Clytia</taxon>
    </lineage>
</organism>
<dbReference type="Proteomes" id="UP000594262">
    <property type="component" value="Unplaced"/>
</dbReference>